<dbReference type="SUPFAM" id="SSF51182">
    <property type="entry name" value="RmlC-like cupins"/>
    <property type="match status" value="1"/>
</dbReference>
<dbReference type="Proteomes" id="UP000051870">
    <property type="component" value="Unassembled WGS sequence"/>
</dbReference>
<dbReference type="GeneID" id="83882937"/>
<reference evidence="4" key="1">
    <citation type="submission" date="2015-09" db="EMBL/GenBank/DDBJ databases">
        <authorList>
            <person name="Rodrigo-Torres Lidia"/>
            <person name="Arahal R.David."/>
        </authorList>
    </citation>
    <scope>NUCLEOTIDE SEQUENCE [LARGE SCALE GENOMIC DNA]</scope>
    <source>
        <strain evidence="4">CECT 7735</strain>
    </source>
</reference>
<dbReference type="InterPro" id="IPR011051">
    <property type="entry name" value="RmlC_Cupin_sf"/>
</dbReference>
<name>A0A0N7MAR2_9RHOB</name>
<dbReference type="AlphaFoldDB" id="A0A0N7MAR2"/>
<keyword evidence="4" id="KW-1185">Reference proteome</keyword>
<dbReference type="RefSeq" id="WP_058313124.1">
    <property type="nucleotide sequence ID" value="NZ_CYTW01000007.1"/>
</dbReference>
<feature type="region of interest" description="Disordered" evidence="1">
    <location>
        <begin position="1"/>
        <end position="22"/>
    </location>
</feature>
<evidence type="ECO:0000256" key="1">
    <source>
        <dbReference type="SAM" id="MobiDB-lite"/>
    </source>
</evidence>
<organism evidence="3 4">
    <name type="scientific">Shimia thalassica</name>
    <dbReference type="NCBI Taxonomy" id="1715693"/>
    <lineage>
        <taxon>Bacteria</taxon>
        <taxon>Pseudomonadati</taxon>
        <taxon>Pseudomonadota</taxon>
        <taxon>Alphaproteobacteria</taxon>
        <taxon>Rhodobacterales</taxon>
        <taxon>Roseobacteraceae</taxon>
    </lineage>
</organism>
<protein>
    <recommendedName>
        <fullName evidence="2">(S)-ureidoglycine aminohydrolase cupin domain-containing protein</fullName>
    </recommendedName>
</protein>
<dbReference type="InterPro" id="IPR008579">
    <property type="entry name" value="UGlyAH_Cupin_dom"/>
</dbReference>
<dbReference type="STRING" id="1715693.PH7735_03973"/>
<dbReference type="InterPro" id="IPR014710">
    <property type="entry name" value="RmlC-like_jellyroll"/>
</dbReference>
<dbReference type="PANTHER" id="PTHR40943:SF2">
    <property type="entry name" value="(S)-UREIDOGLYCINE AMINOHYDROLASE CUPIN DOMAIN-CONTAINING PROTEIN"/>
    <property type="match status" value="1"/>
</dbReference>
<dbReference type="PANTHER" id="PTHR40943">
    <property type="entry name" value="CYTOPLASMIC PROTEIN-RELATED"/>
    <property type="match status" value="1"/>
</dbReference>
<dbReference type="Gene3D" id="2.60.120.10">
    <property type="entry name" value="Jelly Rolls"/>
    <property type="match status" value="1"/>
</dbReference>
<gene>
    <name evidence="3" type="ORF">PH7735_03973</name>
</gene>
<evidence type="ECO:0000313" key="4">
    <source>
        <dbReference type="Proteomes" id="UP000051870"/>
    </source>
</evidence>
<dbReference type="Pfam" id="PF05899">
    <property type="entry name" value="Cupin_3"/>
    <property type="match status" value="1"/>
</dbReference>
<feature type="domain" description="(S)-ureidoglycine aminohydrolase cupin" evidence="2">
    <location>
        <begin position="37"/>
        <end position="109"/>
    </location>
</feature>
<evidence type="ECO:0000313" key="3">
    <source>
        <dbReference type="EMBL" id="CUK14878.1"/>
    </source>
</evidence>
<evidence type="ECO:0000259" key="2">
    <source>
        <dbReference type="Pfam" id="PF05899"/>
    </source>
</evidence>
<accession>A0A0N7MAR2</accession>
<dbReference type="EMBL" id="CYTW01000007">
    <property type="protein sequence ID" value="CUK14878.1"/>
    <property type="molecule type" value="Genomic_DNA"/>
</dbReference>
<proteinExistence type="predicted"/>
<dbReference type="CDD" id="cd02227">
    <property type="entry name" value="cupin_TM1112-like"/>
    <property type="match status" value="1"/>
</dbReference>
<sequence>MTTLLQQVAPTGDVEHDKPAPDRLIAGDPDFTTWNLEERDGLYAGIWKSTPGKWRVVYDEWEYFRILSGVSILTDADGTETRLEAGDSYILRPGFEGTWEVVETTTKDYVIRL</sequence>